<dbReference type="SMART" id="SM00360">
    <property type="entry name" value="RRM"/>
    <property type="match status" value="4"/>
</dbReference>
<dbReference type="VEuPathDB" id="TrichDB:TRFO_14882"/>
<comment type="caution">
    <text evidence="5">The sequence shown here is derived from an EMBL/GenBank/DDBJ whole genome shotgun (WGS) entry which is preliminary data.</text>
</comment>
<dbReference type="PANTHER" id="PTHR24012">
    <property type="entry name" value="RNA BINDING PROTEIN"/>
    <property type="match status" value="1"/>
</dbReference>
<keyword evidence="6" id="KW-1185">Reference proteome</keyword>
<reference evidence="5" key="1">
    <citation type="submission" date="2016-10" db="EMBL/GenBank/DDBJ databases">
        <authorList>
            <person name="Benchimol M."/>
            <person name="Almeida L.G."/>
            <person name="Vasconcelos A.T."/>
            <person name="Perreira-Neves A."/>
            <person name="Rosa I.A."/>
            <person name="Tasca T."/>
            <person name="Bogo M.R."/>
            <person name="de Souza W."/>
        </authorList>
    </citation>
    <scope>NUCLEOTIDE SEQUENCE [LARGE SCALE GENOMIC DNA]</scope>
    <source>
        <strain evidence="5">K</strain>
    </source>
</reference>
<dbReference type="Pfam" id="PF00076">
    <property type="entry name" value="RRM_1"/>
    <property type="match status" value="3"/>
</dbReference>
<dbReference type="InterPro" id="IPR035979">
    <property type="entry name" value="RBD_domain_sf"/>
</dbReference>
<keyword evidence="1" id="KW-0677">Repeat</keyword>
<dbReference type="GeneID" id="94832779"/>
<gene>
    <name evidence="5" type="ORF">TRFO_14882</name>
</gene>
<dbReference type="InterPro" id="IPR000504">
    <property type="entry name" value="RRM_dom"/>
</dbReference>
<dbReference type="SUPFAM" id="SSF54928">
    <property type="entry name" value="RNA-binding domain, RBD"/>
    <property type="match status" value="2"/>
</dbReference>
<dbReference type="AlphaFoldDB" id="A0A1J4KTV8"/>
<dbReference type="PROSITE" id="PS50102">
    <property type="entry name" value="RRM"/>
    <property type="match status" value="3"/>
</dbReference>
<name>A0A1J4KTV8_9EUKA</name>
<organism evidence="5 6">
    <name type="scientific">Tritrichomonas foetus</name>
    <dbReference type="NCBI Taxonomy" id="1144522"/>
    <lineage>
        <taxon>Eukaryota</taxon>
        <taxon>Metamonada</taxon>
        <taxon>Parabasalia</taxon>
        <taxon>Tritrichomonadida</taxon>
        <taxon>Tritrichomonadidae</taxon>
        <taxon>Tritrichomonas</taxon>
    </lineage>
</organism>
<dbReference type="Proteomes" id="UP000179807">
    <property type="component" value="Unassembled WGS sequence"/>
</dbReference>
<feature type="domain" description="RRM" evidence="4">
    <location>
        <begin position="10"/>
        <end position="84"/>
    </location>
</feature>
<protein>
    <recommendedName>
        <fullName evidence="4">RRM domain-containing protein</fullName>
    </recommendedName>
</protein>
<evidence type="ECO:0000256" key="3">
    <source>
        <dbReference type="PROSITE-ProRule" id="PRU00176"/>
    </source>
</evidence>
<proteinExistence type="predicted"/>
<dbReference type="EMBL" id="MLAK01000326">
    <property type="protein sequence ID" value="OHT14699.1"/>
    <property type="molecule type" value="Genomic_DNA"/>
</dbReference>
<sequence>MSATNNPATTALYASELPNSTTEEQLQEFFNNYGNVKHVKIFTRTTTKSAKISFSTKEEAEKVLKETSGLKFLDKPFKITWNVDRTRNNDSSIVVNNLPQSTEGTPLLKNVLQKFGAVTNIRFIKSNNNNNPNGNQNNNSQNDTRAIVYFQTSQSAQAALHDHSWCHLLGPKVTVTATVSGGPRQGGPSSAGPVELAVLPPYLLYSHDDDNCLKSSESYAILKIQPGFLAFYNTPEIALQVAAASNGKATGKVTSDIFFQALREIEKRTVFVGCLSGTSEAEVAAFFEQAGPIASLRFNARTATIQFKTIEDREKAIKFNRQIFGQQVKPIIVTPYFDHNLQQSQCGLLQFNELPASTKIDDLAGEFSQYGEVLTASICPNALGQNPTGFVLFSKYEDAVKAKTTNTNYINVFLYPGLHPSEAVGFFLDSNTAPNNCLAIYDVTDKNILEELRGYGYVLTSFIISNTAFAYFSVESTAVEAYKALKEKGKTVELLSGNVLIAAFNSLRNIALPIEWQYSFLYVTSLPGEIGNKDLRTILTERLGCQIDSCFIGLAPASGLSSETAAVLCSSMQFAQLAGNLASYAQGSKVQLFMSRLGYTAHAPPQKYRLPTTPGANNSGARSYGAMNQQPQIGGRQQQQIAPREWIKQFVLLNFAAQEENLRSTIDNLTVNQAYQLTRDFSTFTAWIEGLVAKINA</sequence>
<dbReference type="RefSeq" id="XP_068367835.1">
    <property type="nucleotide sequence ID" value="XM_068498075.1"/>
</dbReference>
<keyword evidence="2 3" id="KW-0694">RNA-binding</keyword>
<dbReference type="CDD" id="cd00590">
    <property type="entry name" value="RRM_SF"/>
    <property type="match status" value="4"/>
</dbReference>
<evidence type="ECO:0000256" key="2">
    <source>
        <dbReference type="ARBA" id="ARBA00022884"/>
    </source>
</evidence>
<evidence type="ECO:0000313" key="5">
    <source>
        <dbReference type="EMBL" id="OHT14699.1"/>
    </source>
</evidence>
<evidence type="ECO:0000259" key="4">
    <source>
        <dbReference type="PROSITE" id="PS50102"/>
    </source>
</evidence>
<evidence type="ECO:0000256" key="1">
    <source>
        <dbReference type="ARBA" id="ARBA00022737"/>
    </source>
</evidence>
<dbReference type="Gene3D" id="3.30.70.330">
    <property type="match status" value="4"/>
</dbReference>
<accession>A0A1J4KTV8</accession>
<feature type="domain" description="RRM" evidence="4">
    <location>
        <begin position="268"/>
        <end position="333"/>
    </location>
</feature>
<dbReference type="InterPro" id="IPR012677">
    <property type="entry name" value="Nucleotide-bd_a/b_plait_sf"/>
</dbReference>
<feature type="domain" description="RRM" evidence="4">
    <location>
        <begin position="91"/>
        <end position="180"/>
    </location>
</feature>
<evidence type="ECO:0000313" key="6">
    <source>
        <dbReference type="Proteomes" id="UP000179807"/>
    </source>
</evidence>
<dbReference type="GO" id="GO:0003723">
    <property type="term" value="F:RNA binding"/>
    <property type="evidence" value="ECO:0007669"/>
    <property type="project" value="UniProtKB-UniRule"/>
</dbReference>
<dbReference type="OrthoDB" id="19742at2759"/>